<dbReference type="Gene3D" id="3.90.79.10">
    <property type="entry name" value="Nucleoside Triphosphate Pyrophosphohydrolase"/>
    <property type="match status" value="1"/>
</dbReference>
<organism evidence="4 5">
    <name type="scientific">Xylanibacter brevis</name>
    <dbReference type="NCBI Taxonomy" id="83231"/>
    <lineage>
        <taxon>Bacteria</taxon>
        <taxon>Pseudomonadati</taxon>
        <taxon>Bacteroidota</taxon>
        <taxon>Bacteroidia</taxon>
        <taxon>Bacteroidales</taxon>
        <taxon>Prevotellaceae</taxon>
        <taxon>Xylanibacter</taxon>
    </lineage>
</organism>
<dbReference type="InterPro" id="IPR036388">
    <property type="entry name" value="WH-like_DNA-bd_sf"/>
</dbReference>
<dbReference type="PROSITE" id="PS00893">
    <property type="entry name" value="NUDIX_BOX"/>
    <property type="match status" value="1"/>
</dbReference>
<dbReference type="PRINTS" id="PR00502">
    <property type="entry name" value="NUDIXFAMILY"/>
</dbReference>
<dbReference type="Pfam" id="PF00293">
    <property type="entry name" value="NUDIX"/>
    <property type="match status" value="1"/>
</dbReference>
<dbReference type="CDD" id="cd18873">
    <property type="entry name" value="NUDIX_NadM_like"/>
    <property type="match status" value="1"/>
</dbReference>
<dbReference type="EMBL" id="JADYTN010000011">
    <property type="protein sequence ID" value="MCF2563743.1"/>
    <property type="molecule type" value="Genomic_DNA"/>
</dbReference>
<evidence type="ECO:0000313" key="4">
    <source>
        <dbReference type="EMBL" id="MCF2563743.1"/>
    </source>
</evidence>
<dbReference type="InterPro" id="IPR020476">
    <property type="entry name" value="Nudix_hydrolase"/>
</dbReference>
<dbReference type="Gene3D" id="1.10.10.10">
    <property type="entry name" value="Winged helix-like DNA-binding domain superfamily/Winged helix DNA-binding domain"/>
    <property type="match status" value="1"/>
</dbReference>
<dbReference type="InterPro" id="IPR015797">
    <property type="entry name" value="NUDIX_hydrolase-like_dom_sf"/>
</dbReference>
<sequence length="230" mass="26901">MEELKYHYKYPHPSVTTDCVIFGFDGTRLNVLLIERGIAPYKGRWAFPGGFLKMDEDAETGALRELYEETGLKTAYVRQFHTFSDPNRDPRERVITIAYYALVRISEVKGGDDAAKAEWFSIDKIPALAFDHDQILRVATTELRRQIHFEPIGFELLPEKFTMTQLQHLYEAILGVKFDRRNFYNKMLKLGILTQLDETVPMPNKKEAYLYTFNSDSYNEMKEKGFRLEF</sequence>
<accession>A0ABS9CFF3</accession>
<dbReference type="PROSITE" id="PS51462">
    <property type="entry name" value="NUDIX"/>
    <property type="match status" value="1"/>
</dbReference>
<dbReference type="Proteomes" id="UP001200470">
    <property type="component" value="Unassembled WGS sequence"/>
</dbReference>
<name>A0ABS9CFF3_9BACT</name>
<dbReference type="SUPFAM" id="SSF55811">
    <property type="entry name" value="Nudix"/>
    <property type="match status" value="1"/>
</dbReference>
<protein>
    <submittedName>
        <fullName evidence="4">NUDIX hydrolase</fullName>
    </submittedName>
</protein>
<gene>
    <name evidence="4" type="ORF">I6E12_06420</name>
</gene>
<feature type="domain" description="Nudix hydrolase" evidence="3">
    <location>
        <begin position="14"/>
        <end position="142"/>
    </location>
</feature>
<dbReference type="SUPFAM" id="SSF46785">
    <property type="entry name" value="Winged helix' DNA-binding domain"/>
    <property type="match status" value="1"/>
</dbReference>
<evidence type="ECO:0000256" key="1">
    <source>
        <dbReference type="ARBA" id="ARBA00022801"/>
    </source>
</evidence>
<dbReference type="PANTHER" id="PTHR43736:SF4">
    <property type="entry name" value="SLR1690 PROTEIN"/>
    <property type="match status" value="1"/>
</dbReference>
<dbReference type="InterPro" id="IPR054105">
    <property type="entry name" value="WHD_NrtR"/>
</dbReference>
<dbReference type="GO" id="GO:0016787">
    <property type="term" value="F:hydrolase activity"/>
    <property type="evidence" value="ECO:0007669"/>
    <property type="project" value="UniProtKB-KW"/>
</dbReference>
<reference evidence="4 5" key="1">
    <citation type="submission" date="2020-12" db="EMBL/GenBank/DDBJ databases">
        <title>Whole genome sequences of gut porcine anaerobes.</title>
        <authorList>
            <person name="Kubasova T."/>
            <person name="Jahodarova E."/>
            <person name="Rychlik I."/>
        </authorList>
    </citation>
    <scope>NUCLEOTIDE SEQUENCE [LARGE SCALE GENOMIC DNA]</scope>
    <source>
        <strain evidence="4 5">An925</strain>
    </source>
</reference>
<dbReference type="PANTHER" id="PTHR43736">
    <property type="entry name" value="ADP-RIBOSE PYROPHOSPHATASE"/>
    <property type="match status" value="1"/>
</dbReference>
<dbReference type="InterPro" id="IPR000086">
    <property type="entry name" value="NUDIX_hydrolase_dom"/>
</dbReference>
<dbReference type="Pfam" id="PF21906">
    <property type="entry name" value="WHD_NrtR"/>
    <property type="match status" value="1"/>
</dbReference>
<proteinExistence type="inferred from homology"/>
<keyword evidence="1 2" id="KW-0378">Hydrolase</keyword>
<comment type="similarity">
    <text evidence="2">Belongs to the Nudix hydrolase family.</text>
</comment>
<dbReference type="InterPro" id="IPR020084">
    <property type="entry name" value="NUDIX_hydrolase_CS"/>
</dbReference>
<evidence type="ECO:0000259" key="3">
    <source>
        <dbReference type="PROSITE" id="PS51462"/>
    </source>
</evidence>
<evidence type="ECO:0000313" key="5">
    <source>
        <dbReference type="Proteomes" id="UP001200470"/>
    </source>
</evidence>
<dbReference type="RefSeq" id="WP_301638017.1">
    <property type="nucleotide sequence ID" value="NZ_JADYTN010000011.1"/>
</dbReference>
<evidence type="ECO:0000256" key="2">
    <source>
        <dbReference type="RuleBase" id="RU003476"/>
    </source>
</evidence>
<keyword evidence="5" id="KW-1185">Reference proteome</keyword>
<comment type="caution">
    <text evidence="4">The sequence shown here is derived from an EMBL/GenBank/DDBJ whole genome shotgun (WGS) entry which is preliminary data.</text>
</comment>
<dbReference type="InterPro" id="IPR036390">
    <property type="entry name" value="WH_DNA-bd_sf"/>
</dbReference>